<proteinExistence type="predicted"/>
<accession>A0AAX4HG17</accession>
<dbReference type="Proteomes" id="UP001338582">
    <property type="component" value="Chromosome 6"/>
</dbReference>
<feature type="compositionally biased region" description="Basic and acidic residues" evidence="1">
    <location>
        <begin position="1086"/>
        <end position="1106"/>
    </location>
</feature>
<feature type="region of interest" description="Disordered" evidence="1">
    <location>
        <begin position="935"/>
        <end position="1161"/>
    </location>
</feature>
<evidence type="ECO:0000259" key="2">
    <source>
        <dbReference type="SMART" id="SM01327"/>
    </source>
</evidence>
<feature type="region of interest" description="Disordered" evidence="1">
    <location>
        <begin position="189"/>
        <end position="213"/>
    </location>
</feature>
<dbReference type="RefSeq" id="XP_062879669.1">
    <property type="nucleotide sequence ID" value="XM_063023599.1"/>
</dbReference>
<feature type="region of interest" description="Disordered" evidence="1">
    <location>
        <begin position="44"/>
        <end position="88"/>
    </location>
</feature>
<dbReference type="GO" id="GO:0010971">
    <property type="term" value="P:positive regulation of G2/M transition of mitotic cell cycle"/>
    <property type="evidence" value="ECO:0007669"/>
    <property type="project" value="TreeGrafter"/>
</dbReference>
<sequence>MSLTKLKSTSPNRKLDTYASAAKEIEQEKQMVAALKRLSIGHLLNLDPDLPPLDPSGYPYSVDRGGYDDTAQPEDNSLVESYSSASSHNRYSYSELNFIDLHGREEEDQTEQGEPKDGDVNDDIEENSTRAPSESLRHTRPPSFVSEEQPLDAELLWVPANMHPEINPQQYKMHVKTTIDELLEQKISRSLSRSKSKRSSLSFSVTDTDPDDSTVFVAEDEKETQQDQPKKQYQNPSLRELTSELQAMTRLAGMDATDAVTLARTLSSASMGYSDVEKLAFDELGNPQNMEKSIYQAEVHEENQHQHSRRPLPKLRINTGSSSHKQPYGAAVPGSYEPSRPGGFAASGRQQKSPIDEEFSLRRSRRPDYRKGPVASPHASSQQLTAQQLGSQLQSSKAGKLAELRSSLLSSNLTQVPKQLRSQNFNVAQSSLPQQDPYYGKVRGQSRSHSSSRSTPGQYDIPLLTTRTKKSGSSHQTRQILTQSPYHQSPNSSISPAPLSPNDNMNFSPYPDAYSQKPAQSKQQNHRSNRSADGYRGHIGEGLGSQGHIGYRDHRDSEDRRNLKLRALSSSALYGYNPHVQNVPMRSSSDLYSSQGYPQSSKKPVRHLQQQFDQNGYPMYQTQQQSSSYSQHQNYQNYPSNMQSQHSKHAHQPYSQQYQPVSMDNRSRHRNYSGGHAREQQHQYQGHSQQRHHQPHYESHPQDNYLNSVQNAHYHPQYKSQHQNNYRPTQESSRVVEKQQNNQQSKDYPFEQYTRENTFKAKEKRSELNDNLDLLRNEINEFKESLSRSEPSKQLSNDNLPLDEEISAEPSNDFSFDLTTHDVSYEDTLGIEKDIIGDLDETSSSLANEPDNSIQIPQERIQTNLRFSESSNTQPELSAIPSRENSSGRHEKKLQQPQSDSSRAEYPVEKYKDTAANIKEAKEVILSPIITPKDAEENNVPTLSTTKQKELVSDSIPHGKPLKTEEPVNKVSKQLKKKTSSSLLISKTDPEKKKTSKKPWPWSKDKSASSEKESKIAEVSRKTVRSVSTPDLASKLDKSGHDEHSNTEGGKDNVISKFFKKKRSHLSSGERATQELLRRVSSSDSSEIHNEQKSGQKSSRTSEESKTSNNSRDIPVSSSADVKSRIKQKLKNIKNKGSEKPEEPTIPEDPAEEEMSEAIDIENSKPLSTLEVQERLKKSIKRTSRANQPIEFTDSAFGFPLPPPSHSTLVMIDYRFPVHVERAIYRLSHLKLANPKRSLREQVLLSNFMYAYLNLVDHTLHLEQQMTEEEFPQPDTDMDLLGTHDIDTEFEADSLDEEDFDSVKLDLDVRETQISV</sequence>
<feature type="region of interest" description="Disordered" evidence="1">
    <location>
        <begin position="868"/>
        <end position="907"/>
    </location>
</feature>
<feature type="region of interest" description="Disordered" evidence="1">
    <location>
        <begin position="621"/>
        <end position="704"/>
    </location>
</feature>
<name>A0AAX4HG17_9ASCO</name>
<feature type="compositionally biased region" description="Low complexity" evidence="1">
    <location>
        <begin position="621"/>
        <end position="641"/>
    </location>
</feature>
<keyword evidence="4" id="KW-1185">Reference proteome</keyword>
<dbReference type="KEGG" id="asau:88175732"/>
<feature type="region of interest" description="Disordered" evidence="1">
    <location>
        <begin position="717"/>
        <end position="765"/>
    </location>
</feature>
<feature type="compositionally biased region" description="Basic and acidic residues" evidence="1">
    <location>
        <begin position="1003"/>
        <end position="1021"/>
    </location>
</feature>
<protein>
    <recommendedName>
        <fullName evidence="2">Protein Zds1 C-terminal domain-containing protein</fullName>
    </recommendedName>
</protein>
<feature type="compositionally biased region" description="Polar residues" evidence="1">
    <location>
        <begin position="718"/>
        <end position="746"/>
    </location>
</feature>
<feature type="region of interest" description="Disordered" evidence="1">
    <location>
        <begin position="299"/>
        <end position="393"/>
    </location>
</feature>
<evidence type="ECO:0000313" key="4">
    <source>
        <dbReference type="Proteomes" id="UP001338582"/>
    </source>
</evidence>
<dbReference type="SMART" id="SM01327">
    <property type="entry name" value="Zds_C"/>
    <property type="match status" value="1"/>
</dbReference>
<evidence type="ECO:0000313" key="3">
    <source>
        <dbReference type="EMBL" id="WPK27291.1"/>
    </source>
</evidence>
<dbReference type="GO" id="GO:0005737">
    <property type="term" value="C:cytoplasm"/>
    <property type="evidence" value="ECO:0007669"/>
    <property type="project" value="TreeGrafter"/>
</dbReference>
<reference evidence="3 4" key="1">
    <citation type="submission" date="2023-10" db="EMBL/GenBank/DDBJ databases">
        <title>Draft Genome Sequence of Candida saopaulonensis from a very Premature Infant with Sepsis.</title>
        <authorList>
            <person name="Ning Y."/>
            <person name="Dai R."/>
            <person name="Xiao M."/>
            <person name="Xu Y."/>
            <person name="Yan Q."/>
            <person name="Zhang L."/>
        </authorList>
    </citation>
    <scope>NUCLEOTIDE SEQUENCE [LARGE SCALE GENOMIC DNA]</scope>
    <source>
        <strain evidence="3 4">19XY460</strain>
    </source>
</reference>
<organism evidence="3 4">
    <name type="scientific">Australozyma saopauloensis</name>
    <dbReference type="NCBI Taxonomy" id="291208"/>
    <lineage>
        <taxon>Eukaryota</taxon>
        <taxon>Fungi</taxon>
        <taxon>Dikarya</taxon>
        <taxon>Ascomycota</taxon>
        <taxon>Saccharomycotina</taxon>
        <taxon>Pichiomycetes</taxon>
        <taxon>Metschnikowiaceae</taxon>
        <taxon>Australozyma</taxon>
    </lineage>
</organism>
<feature type="compositionally biased region" description="Polar residues" evidence="1">
    <location>
        <begin position="584"/>
        <end position="607"/>
    </location>
</feature>
<feature type="compositionally biased region" description="Basic residues" evidence="1">
    <location>
        <begin position="1125"/>
        <end position="1134"/>
    </location>
</feature>
<feature type="region of interest" description="Disordered" evidence="1">
    <location>
        <begin position="428"/>
        <end position="558"/>
    </location>
</feature>
<dbReference type="PANTHER" id="PTHR28089">
    <property type="entry name" value="PROTEIN ZDS1-RELATED"/>
    <property type="match status" value="1"/>
</dbReference>
<dbReference type="InterPro" id="IPR013941">
    <property type="entry name" value="ZDS1_C"/>
</dbReference>
<feature type="compositionally biased region" description="Acidic residues" evidence="1">
    <location>
        <begin position="1145"/>
        <end position="1160"/>
    </location>
</feature>
<evidence type="ECO:0000256" key="1">
    <source>
        <dbReference type="SAM" id="MobiDB-lite"/>
    </source>
</evidence>
<feature type="region of interest" description="Disordered" evidence="1">
    <location>
        <begin position="577"/>
        <end position="607"/>
    </location>
</feature>
<feature type="compositionally biased region" description="Basic and acidic residues" evidence="1">
    <location>
        <begin position="753"/>
        <end position="765"/>
    </location>
</feature>
<dbReference type="PANTHER" id="PTHR28089:SF1">
    <property type="entry name" value="PROTEIN ZDS1-RELATED"/>
    <property type="match status" value="1"/>
</dbReference>
<dbReference type="Pfam" id="PF08632">
    <property type="entry name" value="Zds_C"/>
    <property type="match status" value="1"/>
</dbReference>
<feature type="compositionally biased region" description="Polar residues" evidence="1">
    <location>
        <begin position="473"/>
        <end position="507"/>
    </location>
</feature>
<dbReference type="GO" id="GO:0030010">
    <property type="term" value="P:establishment of cell polarity"/>
    <property type="evidence" value="ECO:0007669"/>
    <property type="project" value="TreeGrafter"/>
</dbReference>
<feature type="region of interest" description="Disordered" evidence="1">
    <location>
        <begin position="105"/>
        <end position="147"/>
    </location>
</feature>
<feature type="compositionally biased region" description="Polar residues" evidence="1">
    <location>
        <begin position="378"/>
        <end position="393"/>
    </location>
</feature>
<feature type="compositionally biased region" description="Polar residues" evidence="1">
    <location>
        <begin position="653"/>
        <end position="664"/>
    </location>
</feature>
<dbReference type="GeneID" id="88175732"/>
<dbReference type="InterPro" id="IPR040206">
    <property type="entry name" value="Zds1/2"/>
</dbReference>
<dbReference type="EMBL" id="CP138899">
    <property type="protein sequence ID" value="WPK27291.1"/>
    <property type="molecule type" value="Genomic_DNA"/>
</dbReference>
<gene>
    <name evidence="3" type="ORF">PUMCH_004672</name>
</gene>
<feature type="compositionally biased region" description="Basic and acidic residues" evidence="1">
    <location>
        <begin position="1034"/>
        <end position="1051"/>
    </location>
</feature>
<feature type="domain" description="Protein Zds1 C-terminal" evidence="2">
    <location>
        <begin position="1205"/>
        <end position="1257"/>
    </location>
</feature>